<evidence type="ECO:0000313" key="3">
    <source>
        <dbReference type="Proteomes" id="UP000238308"/>
    </source>
</evidence>
<dbReference type="PROSITE" id="PS51257">
    <property type="entry name" value="PROKAR_LIPOPROTEIN"/>
    <property type="match status" value="1"/>
</dbReference>
<protein>
    <recommendedName>
        <fullName evidence="1">DUF3298 domain-containing protein</fullName>
    </recommendedName>
</protein>
<gene>
    <name evidence="2" type="ORF">BCM14_0372</name>
</gene>
<dbReference type="InterPro" id="IPR037126">
    <property type="entry name" value="PdaC/RsiV-like_sf"/>
</dbReference>
<feature type="domain" description="DUF3298" evidence="1">
    <location>
        <begin position="220"/>
        <end position="290"/>
    </location>
</feature>
<sequence>MSGFSLRLIFCLACWVVLLTGCSQWFNKASDNITLSTAPSSQISEREDVSANHYLSSADVKVADKATSGSLRLPSVVAQTARQQTYAYQVITSSNTSSGCKPDQCSKVSVKLVAFDGKPKINAFLDQSLAAIGEVDSESKPPHRSIIAFKNYFLSTAKAGQTVTLESSVIRNSKELVVIQLDSVIFSGNRDALSTTQYLNWLPLADQLVTLEGMLLPDKSKDFQQLVLRQYEQWLKDHDDELGNVSEFKKIWPFVSTDNVALLDSGLRVSYDPVILAPRQFGRLSWIIPYGQLTDILRPELLPQSANKG</sequence>
<name>A0A2T0XJ27_9BURK</name>
<dbReference type="InterPro" id="IPR021729">
    <property type="entry name" value="DUF3298"/>
</dbReference>
<dbReference type="OrthoDB" id="8610451at2"/>
<dbReference type="EMBL" id="PVTV01000011">
    <property type="protein sequence ID" value="PRY98935.1"/>
    <property type="molecule type" value="Genomic_DNA"/>
</dbReference>
<organism evidence="2 3">
    <name type="scientific">Jezberella montanilacus</name>
    <dbReference type="NCBI Taxonomy" id="323426"/>
    <lineage>
        <taxon>Bacteria</taxon>
        <taxon>Pseudomonadati</taxon>
        <taxon>Pseudomonadota</taxon>
        <taxon>Betaproteobacteria</taxon>
        <taxon>Burkholderiales</taxon>
        <taxon>Alcaligenaceae</taxon>
        <taxon>Jezberella</taxon>
    </lineage>
</organism>
<dbReference type="Gene3D" id="3.90.640.20">
    <property type="entry name" value="Heat-shock cognate protein, ATPase"/>
    <property type="match status" value="1"/>
</dbReference>
<dbReference type="Gene3D" id="3.30.565.40">
    <property type="entry name" value="Fervidobacterium nodosum Rt17-B1 like"/>
    <property type="match status" value="1"/>
</dbReference>
<dbReference type="Proteomes" id="UP000238308">
    <property type="component" value="Unassembled WGS sequence"/>
</dbReference>
<proteinExistence type="predicted"/>
<evidence type="ECO:0000259" key="1">
    <source>
        <dbReference type="Pfam" id="PF11738"/>
    </source>
</evidence>
<accession>A0A2T0XJ27</accession>
<reference evidence="2 3" key="1">
    <citation type="submission" date="2018-03" db="EMBL/GenBank/DDBJ databases">
        <title>Genomic Encyclopedia of Type Strains, Phase III (KMG-III): the genomes of soil and plant-associated and newly described type strains.</title>
        <authorList>
            <person name="Whitman W."/>
        </authorList>
    </citation>
    <scope>NUCLEOTIDE SEQUENCE [LARGE SCALE GENOMIC DNA]</scope>
    <source>
        <strain evidence="2 3">MWH-P2sevCIIIb</strain>
    </source>
</reference>
<dbReference type="AlphaFoldDB" id="A0A2T0XJ27"/>
<evidence type="ECO:0000313" key="2">
    <source>
        <dbReference type="EMBL" id="PRY98935.1"/>
    </source>
</evidence>
<dbReference type="Pfam" id="PF11738">
    <property type="entry name" value="DUF3298"/>
    <property type="match status" value="1"/>
</dbReference>
<comment type="caution">
    <text evidence="2">The sequence shown here is derived from an EMBL/GenBank/DDBJ whole genome shotgun (WGS) entry which is preliminary data.</text>
</comment>
<dbReference type="RefSeq" id="WP_146129712.1">
    <property type="nucleotide sequence ID" value="NZ_PVTV01000011.1"/>
</dbReference>
<keyword evidence="3" id="KW-1185">Reference proteome</keyword>